<accession>A0A514D583</accession>
<organism evidence="1">
    <name type="scientific">Leviviridae sp</name>
    <dbReference type="NCBI Taxonomy" id="2027243"/>
    <lineage>
        <taxon>Viruses</taxon>
        <taxon>Riboviria</taxon>
        <taxon>Orthornavirae</taxon>
        <taxon>Lenarviricota</taxon>
        <taxon>Leviviricetes</taxon>
        <taxon>Norzivirales</taxon>
        <taxon>Fiersviridae</taxon>
    </lineage>
</organism>
<reference evidence="1" key="1">
    <citation type="submission" date="2019-05" db="EMBL/GenBank/DDBJ databases">
        <title>Metatranscriptomic reconstruction reveals RNA viruses with the potential to shape carbon cycling in soil.</title>
        <authorList>
            <person name="Starr E.P."/>
            <person name="Nuccio E."/>
            <person name="Pett-Ridge J."/>
            <person name="Banfield J.F."/>
            <person name="Firestone M.K."/>
        </authorList>
    </citation>
    <scope>NUCLEOTIDE SEQUENCE</scope>
    <source>
        <strain evidence="1">H4_Rhizo_45_scaffold_198</strain>
    </source>
</reference>
<evidence type="ECO:0000313" key="1">
    <source>
        <dbReference type="EMBL" id="QDH88781.1"/>
    </source>
</evidence>
<dbReference type="EMBL" id="MN034362">
    <property type="protein sequence ID" value="QDH88781.1"/>
    <property type="molecule type" value="Genomic_RNA"/>
</dbReference>
<proteinExistence type="predicted"/>
<protein>
    <submittedName>
        <fullName evidence="1">Uncharacterized protein</fullName>
    </submittedName>
</protein>
<sequence length="120" mass="12839">MSFTDPQTVTISGVTTPLPRVSVGENKSEYLSGDGTITLTASHDYGKRIRRMVRIDTSKISADVFEPSENVKQSMSCYMLFDLPTVGYTPAEALAVFSGLIAQLTASSNALVTKLLGGES</sequence>
<gene>
    <name evidence="1" type="ORF">H4Rhizo45198_000003</name>
</gene>
<name>A0A514D583_9VIRU</name>